<dbReference type="Pfam" id="PF01471">
    <property type="entry name" value="PG_binding_1"/>
    <property type="match status" value="1"/>
</dbReference>
<dbReference type="SUPFAM" id="SSF50923">
    <property type="entry name" value="Hemopexin-like domain"/>
    <property type="match status" value="1"/>
</dbReference>
<keyword evidence="11" id="KW-0865">Zymogen</keyword>
<evidence type="ECO:0000256" key="1">
    <source>
        <dbReference type="ARBA" id="ARBA00001913"/>
    </source>
</evidence>
<dbReference type="InterPro" id="IPR021190">
    <property type="entry name" value="Pept_M10A"/>
</dbReference>
<proteinExistence type="inferred from homology"/>
<reference evidence="15 16" key="1">
    <citation type="submission" date="2022-01" db="EMBL/GenBank/DDBJ databases">
        <title>A high-quality chromosome-level genome assembly of rohu carp, Labeo rohita.</title>
        <authorList>
            <person name="Arick M.A. II"/>
            <person name="Hsu C.-Y."/>
            <person name="Magbanua Z."/>
            <person name="Pechanova O."/>
            <person name="Grover C."/>
            <person name="Miller E."/>
            <person name="Thrash A."/>
            <person name="Ezzel L."/>
            <person name="Alam S."/>
            <person name="Benzie J."/>
            <person name="Hamilton M."/>
            <person name="Karsi A."/>
            <person name="Lawrence M.L."/>
            <person name="Peterson D.G."/>
        </authorList>
    </citation>
    <scope>NUCLEOTIDE SEQUENCE [LARGE SCALE GENOMIC DNA]</scope>
    <source>
        <strain evidence="16">BAU-BD-2019</strain>
        <tissue evidence="15">Blood</tissue>
    </source>
</reference>
<dbReference type="SUPFAM" id="SSF55486">
    <property type="entry name" value="Metalloproteases ('zincins'), catalytic domain"/>
    <property type="match status" value="1"/>
</dbReference>
<dbReference type="InterPro" id="IPR001818">
    <property type="entry name" value="Pept_M10_metallopeptidase"/>
</dbReference>
<sequence>MPPFFSAFRALQLELSGALPLRVRIERVQMEMIVLVSALLCVQTSVSSPVSTAAQAQGFLERYGYLHKQNESHSTAEVKSAIREFQWLSQLPVTGGLDGVTLEKMRSPRCGVQDAGSHGAWGQRVSSIFTGQHLRKKRYAQTGEKWHRRHLTYRIMNWPRNLSPSQVRVAVKTAFQLWSNVSGLIFQELQHGPADIRLAFFEGEHNDGTGNAFDGPGGALAHAFFPFRGEAHFDMSERWTLSSLKGHNLFLVTAHEIGHTLGLVHSPVRHALMSPYYKKMGSNALLSWDDITAVQQLYGRFTHATQRKTPHHPSPAHEKSRIPALAPDHNSKMRGKVLFGSLSGGVTTKSKYVAWQAVTQAVNEVGGKQRTLPEVKKKWADLKLQSKKRIAAHMAKVRLTGGGGPTCKLSPEDERICAIIGEGAVKGIYEEGDTDLLSAEGSEAAAPAISAPEAASSSHSRPLRPPAASSPSHRARLRPSTSSSTRGRVLSEAVLQTQRDLNQSISEVVTELRQVRHALVEMNQTLSAIAGTQEQTKPAPERISQDPKGSSLTPHYCQGFFDAVTMNENGTVLVFQGHRFWMVSNGSVSGPLSLQTRWPQLSLAIEAAAFSPLDRKLYFFKGRRVWRSGSDLDPGFPMKSRDLGLPNHPDCAFFYQPLERMVIFRGSRYYVLNPESVSVEPYYPRALRDWKGLPRGLNGALARPDGKLYFFKDQQYWRFDPGKLRITANGRWTQRLPWIGCRTAPSLQGNDIL</sequence>
<keyword evidence="7" id="KW-0378">Hydrolase</keyword>
<keyword evidence="4" id="KW-0645">Protease</keyword>
<keyword evidence="10 15" id="KW-0482">Metalloprotease</keyword>
<feature type="repeat" description="Hemopexin" evidence="12">
    <location>
        <begin position="694"/>
        <end position="741"/>
    </location>
</feature>
<dbReference type="Gene3D" id="2.110.10.10">
    <property type="entry name" value="Hemopexin-like domain"/>
    <property type="match status" value="1"/>
</dbReference>
<accession>A0ABQ8M2X6</accession>
<dbReference type="InterPro" id="IPR018487">
    <property type="entry name" value="Hemopexin-like_repeat"/>
</dbReference>
<name>A0ABQ8M2X6_LABRO</name>
<dbReference type="Proteomes" id="UP000830375">
    <property type="component" value="Unassembled WGS sequence"/>
</dbReference>
<evidence type="ECO:0000256" key="4">
    <source>
        <dbReference type="ARBA" id="ARBA00022670"/>
    </source>
</evidence>
<dbReference type="InterPro" id="IPR028002">
    <property type="entry name" value="Myb_DNA-bind_5"/>
</dbReference>
<comment type="cofactor">
    <cofactor evidence="2">
        <name>Zn(2+)</name>
        <dbReference type="ChEBI" id="CHEBI:29105"/>
    </cofactor>
</comment>
<keyword evidence="8" id="KW-0862">Zinc</keyword>
<evidence type="ECO:0000256" key="7">
    <source>
        <dbReference type="ARBA" id="ARBA00022801"/>
    </source>
</evidence>
<evidence type="ECO:0000256" key="9">
    <source>
        <dbReference type="ARBA" id="ARBA00022837"/>
    </source>
</evidence>
<dbReference type="SMART" id="SM00235">
    <property type="entry name" value="ZnMc"/>
    <property type="match status" value="1"/>
</dbReference>
<keyword evidence="9" id="KW-0106">Calcium</keyword>
<comment type="similarity">
    <text evidence="3">Belongs to the peptidase M10A family.</text>
</comment>
<feature type="repeat" description="Hemopexin" evidence="12">
    <location>
        <begin position="646"/>
        <end position="693"/>
    </location>
</feature>
<feature type="repeat" description="Hemopexin" evidence="12">
    <location>
        <begin position="554"/>
        <end position="601"/>
    </location>
</feature>
<dbReference type="GO" id="GO:0008237">
    <property type="term" value="F:metallopeptidase activity"/>
    <property type="evidence" value="ECO:0007669"/>
    <property type="project" value="UniProtKB-KW"/>
</dbReference>
<comment type="cofactor">
    <cofactor evidence="1">
        <name>Ca(2+)</name>
        <dbReference type="ChEBI" id="CHEBI:29108"/>
    </cofactor>
</comment>
<feature type="domain" description="Peptidase metallopeptidase" evidence="14">
    <location>
        <begin position="142"/>
        <end position="300"/>
    </location>
</feature>
<dbReference type="Pfam" id="PF00045">
    <property type="entry name" value="Hemopexin"/>
    <property type="match status" value="3"/>
</dbReference>
<evidence type="ECO:0000256" key="2">
    <source>
        <dbReference type="ARBA" id="ARBA00001947"/>
    </source>
</evidence>
<evidence type="ECO:0000313" key="16">
    <source>
        <dbReference type="Proteomes" id="UP000830375"/>
    </source>
</evidence>
<feature type="repeat" description="Hemopexin" evidence="12">
    <location>
        <begin position="602"/>
        <end position="645"/>
    </location>
</feature>
<evidence type="ECO:0000256" key="6">
    <source>
        <dbReference type="ARBA" id="ARBA00022737"/>
    </source>
</evidence>
<dbReference type="PANTHER" id="PTHR10201">
    <property type="entry name" value="MATRIX METALLOPROTEINASE"/>
    <property type="match status" value="1"/>
</dbReference>
<dbReference type="InterPro" id="IPR033739">
    <property type="entry name" value="M10A_MMP"/>
</dbReference>
<evidence type="ECO:0000256" key="11">
    <source>
        <dbReference type="ARBA" id="ARBA00023145"/>
    </source>
</evidence>
<feature type="compositionally biased region" description="Low complexity" evidence="13">
    <location>
        <begin position="440"/>
        <end position="472"/>
    </location>
</feature>
<evidence type="ECO:0000313" key="15">
    <source>
        <dbReference type="EMBL" id="KAI2656562.1"/>
    </source>
</evidence>
<dbReference type="SUPFAM" id="SSF47090">
    <property type="entry name" value="PGBD-like"/>
    <property type="match status" value="1"/>
</dbReference>
<dbReference type="Pfam" id="PF00413">
    <property type="entry name" value="Peptidase_M10"/>
    <property type="match status" value="1"/>
</dbReference>
<dbReference type="SMART" id="SM00120">
    <property type="entry name" value="HX"/>
    <property type="match status" value="4"/>
</dbReference>
<dbReference type="Pfam" id="PF13873">
    <property type="entry name" value="Myb_DNA-bind_5"/>
    <property type="match status" value="1"/>
</dbReference>
<dbReference type="EMBL" id="JACTAM010000015">
    <property type="protein sequence ID" value="KAI2656562.1"/>
    <property type="molecule type" value="Genomic_DNA"/>
</dbReference>
<dbReference type="InterPro" id="IPR006026">
    <property type="entry name" value="Peptidase_Metallo"/>
</dbReference>
<evidence type="ECO:0000256" key="13">
    <source>
        <dbReference type="SAM" id="MobiDB-lite"/>
    </source>
</evidence>
<evidence type="ECO:0000256" key="5">
    <source>
        <dbReference type="ARBA" id="ARBA00022723"/>
    </source>
</evidence>
<dbReference type="InterPro" id="IPR036375">
    <property type="entry name" value="Hemopexin-like_dom_sf"/>
</dbReference>
<dbReference type="PRINTS" id="PR00138">
    <property type="entry name" value="MATRIXIN"/>
</dbReference>
<comment type="caution">
    <text evidence="15">The sequence shown here is derived from an EMBL/GenBank/DDBJ whole genome shotgun (WGS) entry which is preliminary data.</text>
</comment>
<evidence type="ECO:0000256" key="8">
    <source>
        <dbReference type="ARBA" id="ARBA00022833"/>
    </source>
</evidence>
<dbReference type="Gene3D" id="3.40.390.10">
    <property type="entry name" value="Collagenase (Catalytic Domain)"/>
    <property type="match status" value="1"/>
</dbReference>
<dbReference type="InterPro" id="IPR036365">
    <property type="entry name" value="PGBD-like_sf"/>
</dbReference>
<keyword evidence="6" id="KW-0677">Repeat</keyword>
<gene>
    <name evidence="15" type="ORF">H4Q32_029761</name>
</gene>
<dbReference type="PROSITE" id="PS51642">
    <property type="entry name" value="HEMOPEXIN_2"/>
    <property type="match status" value="4"/>
</dbReference>
<keyword evidence="16" id="KW-1185">Reference proteome</keyword>
<feature type="region of interest" description="Disordered" evidence="13">
    <location>
        <begin position="440"/>
        <end position="489"/>
    </location>
</feature>
<evidence type="ECO:0000256" key="12">
    <source>
        <dbReference type="PROSITE-ProRule" id="PRU01011"/>
    </source>
</evidence>
<organism evidence="15 16">
    <name type="scientific">Labeo rohita</name>
    <name type="common">Indian major carp</name>
    <name type="synonym">Cyprinus rohita</name>
    <dbReference type="NCBI Taxonomy" id="84645"/>
    <lineage>
        <taxon>Eukaryota</taxon>
        <taxon>Metazoa</taxon>
        <taxon>Chordata</taxon>
        <taxon>Craniata</taxon>
        <taxon>Vertebrata</taxon>
        <taxon>Euteleostomi</taxon>
        <taxon>Actinopterygii</taxon>
        <taxon>Neopterygii</taxon>
        <taxon>Teleostei</taxon>
        <taxon>Ostariophysi</taxon>
        <taxon>Cypriniformes</taxon>
        <taxon>Cyprinidae</taxon>
        <taxon>Labeoninae</taxon>
        <taxon>Labeonini</taxon>
        <taxon>Labeo</taxon>
    </lineage>
</organism>
<evidence type="ECO:0000259" key="14">
    <source>
        <dbReference type="SMART" id="SM00235"/>
    </source>
</evidence>
<evidence type="ECO:0000256" key="10">
    <source>
        <dbReference type="ARBA" id="ARBA00023049"/>
    </source>
</evidence>
<dbReference type="InterPro" id="IPR002477">
    <property type="entry name" value="Peptidoglycan-bd-like"/>
</dbReference>
<dbReference type="CDD" id="cd04278">
    <property type="entry name" value="ZnMc_MMP"/>
    <property type="match status" value="1"/>
</dbReference>
<dbReference type="CDD" id="cd00094">
    <property type="entry name" value="HX"/>
    <property type="match status" value="1"/>
</dbReference>
<evidence type="ECO:0000256" key="3">
    <source>
        <dbReference type="ARBA" id="ARBA00010370"/>
    </source>
</evidence>
<keyword evidence="5" id="KW-0479">Metal-binding</keyword>
<protein>
    <submittedName>
        <fullName evidence="15">Matrix metalloproteinase-28</fullName>
    </submittedName>
</protein>
<dbReference type="PANTHER" id="PTHR10201:SF298">
    <property type="entry name" value="MATRIX METALLOPROTEINASE-28"/>
    <property type="match status" value="1"/>
</dbReference>
<dbReference type="InterPro" id="IPR024079">
    <property type="entry name" value="MetalloPept_cat_dom_sf"/>
</dbReference>
<dbReference type="InterPro" id="IPR000585">
    <property type="entry name" value="Hemopexin-like_dom"/>
</dbReference>